<feature type="compositionally biased region" description="Low complexity" evidence="3">
    <location>
        <begin position="10"/>
        <end position="22"/>
    </location>
</feature>
<dbReference type="Pfam" id="PF07714">
    <property type="entry name" value="PK_Tyr_Ser-Thr"/>
    <property type="match status" value="2"/>
</dbReference>
<keyword evidence="2" id="KW-0067">ATP-binding</keyword>
<sequence length="648" mass="72547">MSSRNRRDQGSSSRRGNISSNKSSDEILDQLLKHGNKDITQELILKECGQYPVSNGGAGNVYRGKIRGDRPVAMKSLRILAGTDDDEAEGRKQIARAAHEIYVWSKCNHPNVLELIGIAQYQSQIVMVSPWMANGNLNYFLRRSRDSVDVYNVCAQVADGVAYLHSEGTVHGDIKGDNILVSDEHIPKLTDFGTSSLSAYTLQFTSSAIDGRGYTICYTPPEILNEESKATIKGDVYSLGMVRYPNIASRLIQVKLTFTRLYWVTDKKHPLRPEQGMPDDKKHADILWELLTSCWAYGPDSRPDASEVANKLRKIQHTIDSKMSVRQILRCLNLHGCEDVTKTLHDPNPRPRGNLSNSSTCYDIFRDGKLAFRCPSLDQPPEECRQQPDLAYELYIWSQCKHPSILKLFGATEFRGNLAMVSNWRGSGTLDSYVTRNDVDRCEMCKQLVGAVSYLHSKNIAHGDLKMANILVSMLLASNTLQCKLFGFSYARVYQHDQLKFSGLRPRVSPPPAWLAPENKGSDKKPKATYEADVYALGKTILEILLRGRPGYKNFGPTPNALRIPKRPEQYLPPGNEQADRLWSVLKLCWSRNPKDRPRASRIKNVMRTITDEGLWGQVSESGEDAPTESETGEDASSEDGGGRGESD</sequence>
<dbReference type="InterPro" id="IPR011009">
    <property type="entry name" value="Kinase-like_dom_sf"/>
</dbReference>
<dbReference type="Proteomes" id="UP000663861">
    <property type="component" value="Unassembled WGS sequence"/>
</dbReference>
<dbReference type="PANTHER" id="PTHR44329:SF298">
    <property type="entry name" value="MIXED LINEAGE KINASE DOMAIN-LIKE PROTEIN"/>
    <property type="match status" value="1"/>
</dbReference>
<dbReference type="SUPFAM" id="SSF56112">
    <property type="entry name" value="Protein kinase-like (PK-like)"/>
    <property type="match status" value="2"/>
</dbReference>
<dbReference type="SMART" id="SM00220">
    <property type="entry name" value="S_TKc"/>
    <property type="match status" value="2"/>
</dbReference>
<feature type="domain" description="Protein kinase" evidence="4">
    <location>
        <begin position="344"/>
        <end position="610"/>
    </location>
</feature>
<evidence type="ECO:0000256" key="2">
    <source>
        <dbReference type="ARBA" id="ARBA00022840"/>
    </source>
</evidence>
<comment type="caution">
    <text evidence="5">The sequence shown here is derived from an EMBL/GenBank/DDBJ whole genome shotgun (WGS) entry which is preliminary data.</text>
</comment>
<dbReference type="Gene3D" id="1.10.510.10">
    <property type="entry name" value="Transferase(Phosphotransferase) domain 1"/>
    <property type="match status" value="2"/>
</dbReference>
<protein>
    <recommendedName>
        <fullName evidence="4">Protein kinase domain-containing protein</fullName>
    </recommendedName>
</protein>
<dbReference type="PROSITE" id="PS00108">
    <property type="entry name" value="PROTEIN_KINASE_ST"/>
    <property type="match status" value="1"/>
</dbReference>
<dbReference type="InterPro" id="IPR001245">
    <property type="entry name" value="Ser-Thr/Tyr_kinase_cat_dom"/>
</dbReference>
<dbReference type="AlphaFoldDB" id="A0A8H3B7A8"/>
<organism evidence="5 6">
    <name type="scientific">Rhizoctonia solani</name>
    <dbReference type="NCBI Taxonomy" id="456999"/>
    <lineage>
        <taxon>Eukaryota</taxon>
        <taxon>Fungi</taxon>
        <taxon>Dikarya</taxon>
        <taxon>Basidiomycota</taxon>
        <taxon>Agaricomycotina</taxon>
        <taxon>Agaricomycetes</taxon>
        <taxon>Cantharellales</taxon>
        <taxon>Ceratobasidiaceae</taxon>
        <taxon>Rhizoctonia</taxon>
    </lineage>
</organism>
<dbReference type="PROSITE" id="PS50011">
    <property type="entry name" value="PROTEIN_KINASE_DOM"/>
    <property type="match status" value="2"/>
</dbReference>
<feature type="region of interest" description="Disordered" evidence="3">
    <location>
        <begin position="612"/>
        <end position="648"/>
    </location>
</feature>
<feature type="region of interest" description="Disordered" evidence="3">
    <location>
        <begin position="1"/>
        <end position="24"/>
    </location>
</feature>
<name>A0A8H3B7A8_9AGAM</name>
<evidence type="ECO:0000259" key="4">
    <source>
        <dbReference type="PROSITE" id="PS50011"/>
    </source>
</evidence>
<proteinExistence type="predicted"/>
<dbReference type="InterPro" id="IPR051681">
    <property type="entry name" value="Ser/Thr_Kinases-Pseudokinases"/>
</dbReference>
<feature type="compositionally biased region" description="Acidic residues" evidence="3">
    <location>
        <begin position="622"/>
        <end position="638"/>
    </location>
</feature>
<dbReference type="CDD" id="cd00180">
    <property type="entry name" value="PKc"/>
    <property type="match status" value="1"/>
</dbReference>
<accession>A0A8H3B7A8</accession>
<reference evidence="5" key="1">
    <citation type="submission" date="2021-01" db="EMBL/GenBank/DDBJ databases">
        <authorList>
            <person name="Kaushik A."/>
        </authorList>
    </citation>
    <scope>NUCLEOTIDE SEQUENCE</scope>
    <source>
        <strain evidence="5">AG4-RS23</strain>
    </source>
</reference>
<gene>
    <name evidence="5" type="ORF">RDB_LOCUS52992</name>
</gene>
<dbReference type="GO" id="GO:0005524">
    <property type="term" value="F:ATP binding"/>
    <property type="evidence" value="ECO:0007669"/>
    <property type="project" value="UniProtKB-KW"/>
</dbReference>
<dbReference type="InterPro" id="IPR008271">
    <property type="entry name" value="Ser/Thr_kinase_AS"/>
</dbReference>
<dbReference type="GO" id="GO:0004674">
    <property type="term" value="F:protein serine/threonine kinase activity"/>
    <property type="evidence" value="ECO:0007669"/>
    <property type="project" value="TreeGrafter"/>
</dbReference>
<keyword evidence="1" id="KW-0547">Nucleotide-binding</keyword>
<dbReference type="EMBL" id="CAJMWY010000864">
    <property type="protein sequence ID" value="CAE6449801.1"/>
    <property type="molecule type" value="Genomic_DNA"/>
</dbReference>
<feature type="domain" description="Protein kinase" evidence="4">
    <location>
        <begin position="47"/>
        <end position="319"/>
    </location>
</feature>
<dbReference type="PANTHER" id="PTHR44329">
    <property type="entry name" value="SERINE/THREONINE-PROTEIN KINASE TNNI3K-RELATED"/>
    <property type="match status" value="1"/>
</dbReference>
<dbReference type="InterPro" id="IPR000719">
    <property type="entry name" value="Prot_kinase_dom"/>
</dbReference>
<evidence type="ECO:0000313" key="5">
    <source>
        <dbReference type="EMBL" id="CAE6449801.1"/>
    </source>
</evidence>
<evidence type="ECO:0000256" key="1">
    <source>
        <dbReference type="ARBA" id="ARBA00022741"/>
    </source>
</evidence>
<evidence type="ECO:0000313" key="6">
    <source>
        <dbReference type="Proteomes" id="UP000663861"/>
    </source>
</evidence>
<evidence type="ECO:0000256" key="3">
    <source>
        <dbReference type="SAM" id="MobiDB-lite"/>
    </source>
</evidence>